<feature type="repeat" description="TPR" evidence="1">
    <location>
        <begin position="147"/>
        <end position="180"/>
    </location>
</feature>
<reference evidence="3" key="1">
    <citation type="submission" date="2021-01" db="EMBL/GenBank/DDBJ databases">
        <title>Fulvivirga kasyanovii gen. nov., sp nov., a novel member of the phylum Bacteroidetes isolated from seawater in a mussel farm.</title>
        <authorList>
            <person name="Zhao L.-H."/>
            <person name="Wang Z.-J."/>
        </authorList>
    </citation>
    <scope>NUCLEOTIDE SEQUENCE</scope>
    <source>
        <strain evidence="3">2943</strain>
    </source>
</reference>
<dbReference type="AlphaFoldDB" id="A0A937JWZ6"/>
<dbReference type="Proteomes" id="UP000659388">
    <property type="component" value="Unassembled WGS sequence"/>
</dbReference>
<keyword evidence="2" id="KW-0812">Transmembrane</keyword>
<comment type="caution">
    <text evidence="3">The sequence shown here is derived from an EMBL/GenBank/DDBJ whole genome shotgun (WGS) entry which is preliminary data.</text>
</comment>
<dbReference type="Gene3D" id="1.25.40.10">
    <property type="entry name" value="Tetratricopeptide repeat domain"/>
    <property type="match status" value="2"/>
</dbReference>
<evidence type="ECO:0000256" key="1">
    <source>
        <dbReference type="PROSITE-ProRule" id="PRU00339"/>
    </source>
</evidence>
<evidence type="ECO:0000313" key="4">
    <source>
        <dbReference type="Proteomes" id="UP000659388"/>
    </source>
</evidence>
<feature type="transmembrane region" description="Helical" evidence="2">
    <location>
        <begin position="40"/>
        <end position="58"/>
    </location>
</feature>
<protein>
    <submittedName>
        <fullName evidence="3">Tetratricopeptide repeat protein</fullName>
    </submittedName>
</protein>
<dbReference type="InterPro" id="IPR011990">
    <property type="entry name" value="TPR-like_helical_dom_sf"/>
</dbReference>
<keyword evidence="2" id="KW-1133">Transmembrane helix</keyword>
<accession>A0A937JWZ6</accession>
<keyword evidence="4" id="KW-1185">Reference proteome</keyword>
<gene>
    <name evidence="3" type="ORF">JL102_02555</name>
</gene>
<dbReference type="SUPFAM" id="SSF48452">
    <property type="entry name" value="TPR-like"/>
    <property type="match status" value="1"/>
</dbReference>
<proteinExistence type="predicted"/>
<sequence>MADKKTNNTTEHHNELLENPEALADQLTKTEEFLEKNKTIVLAIIAIFVVGVAGYFGFKYYKNSQNDKAQNEMFQAVYYFESDSLDLALNGDGNRLGFLDIIDEYGITEAANLAHYYVGAAYLKQGNFDDAISHLEEFSAGDLLVQARAYSLIGDAYMEKGEFESAASYFQKAADYKPNKYFTPEYLMKAALAYEKLNQVDEAKESYDKIINNYWDSNLIQTAKKYKARLGA</sequence>
<evidence type="ECO:0000256" key="2">
    <source>
        <dbReference type="SAM" id="Phobius"/>
    </source>
</evidence>
<keyword evidence="1" id="KW-0802">TPR repeat</keyword>
<dbReference type="PROSITE" id="PS50293">
    <property type="entry name" value="TPR_REGION"/>
    <property type="match status" value="1"/>
</dbReference>
<dbReference type="EMBL" id="JAESIY010000001">
    <property type="protein sequence ID" value="MBL3654998.1"/>
    <property type="molecule type" value="Genomic_DNA"/>
</dbReference>
<organism evidence="3 4">
    <name type="scientific">Fulvivirga sediminis</name>
    <dbReference type="NCBI Taxonomy" id="2803949"/>
    <lineage>
        <taxon>Bacteria</taxon>
        <taxon>Pseudomonadati</taxon>
        <taxon>Bacteroidota</taxon>
        <taxon>Cytophagia</taxon>
        <taxon>Cytophagales</taxon>
        <taxon>Fulvivirgaceae</taxon>
        <taxon>Fulvivirga</taxon>
    </lineage>
</organism>
<dbReference type="InterPro" id="IPR019734">
    <property type="entry name" value="TPR_rpt"/>
</dbReference>
<dbReference type="RefSeq" id="WP_202242106.1">
    <property type="nucleotide sequence ID" value="NZ_JAESIY010000001.1"/>
</dbReference>
<dbReference type="Pfam" id="PF13174">
    <property type="entry name" value="TPR_6"/>
    <property type="match status" value="1"/>
</dbReference>
<keyword evidence="2" id="KW-0472">Membrane</keyword>
<dbReference type="Pfam" id="PF13432">
    <property type="entry name" value="TPR_16"/>
    <property type="match status" value="1"/>
</dbReference>
<evidence type="ECO:0000313" key="3">
    <source>
        <dbReference type="EMBL" id="MBL3654998.1"/>
    </source>
</evidence>
<dbReference type="PROSITE" id="PS50005">
    <property type="entry name" value="TPR"/>
    <property type="match status" value="1"/>
</dbReference>
<dbReference type="SMART" id="SM00028">
    <property type="entry name" value="TPR"/>
    <property type="match status" value="3"/>
</dbReference>
<name>A0A937JWZ6_9BACT</name>